<evidence type="ECO:0000313" key="1">
    <source>
        <dbReference type="EMBL" id="EMM74167.1"/>
    </source>
</evidence>
<reference evidence="1 2" key="1">
    <citation type="submission" date="2013-01" db="EMBL/GenBank/DDBJ databases">
        <authorList>
            <person name="Harkins D.M."/>
            <person name="Durkin A.S."/>
            <person name="Brinkac L.M."/>
            <person name="Haft D.H."/>
            <person name="Selengut J.D."/>
            <person name="Sanka R."/>
            <person name="DePew J."/>
            <person name="Purushe J."/>
            <person name="Hospenthal D.R."/>
            <person name="Murray C.K."/>
            <person name="Pimentel G."/>
            <person name="Wasfy M."/>
            <person name="Vinetz J.M."/>
            <person name="Sutton G.G."/>
            <person name="Nierman W.C."/>
            <person name="Fouts D.E."/>
        </authorList>
    </citation>
    <scope>NUCLEOTIDE SEQUENCE [LARGE SCALE GENOMIC DNA]</scope>
    <source>
        <strain evidence="1 2">2006001855</strain>
    </source>
</reference>
<organism evidence="1 2">
    <name type="scientific">Leptospira weilii str. 2006001855</name>
    <dbReference type="NCBI Taxonomy" id="996804"/>
    <lineage>
        <taxon>Bacteria</taxon>
        <taxon>Pseudomonadati</taxon>
        <taxon>Spirochaetota</taxon>
        <taxon>Spirochaetia</taxon>
        <taxon>Leptospirales</taxon>
        <taxon>Leptospiraceae</taxon>
        <taxon>Leptospira</taxon>
    </lineage>
</organism>
<dbReference type="EMBL" id="AFJM02000016">
    <property type="protein sequence ID" value="EMM74167.1"/>
    <property type="molecule type" value="Genomic_DNA"/>
</dbReference>
<accession>M6FSH2</accession>
<name>M6FSH2_9LEPT</name>
<dbReference type="AlphaFoldDB" id="M6FSH2"/>
<proteinExistence type="predicted"/>
<comment type="caution">
    <text evidence="1">The sequence shown here is derived from an EMBL/GenBank/DDBJ whole genome shotgun (WGS) entry which is preliminary data.</text>
</comment>
<protein>
    <submittedName>
        <fullName evidence="1">Uncharacterized protein</fullName>
    </submittedName>
</protein>
<sequence>MIDVFPVIIYFHRLLRIVIVPDKLKGDGVQDPEFQVSLERGRVKSKKSPPFLGGG</sequence>
<evidence type="ECO:0000313" key="2">
    <source>
        <dbReference type="Proteomes" id="UP000012101"/>
    </source>
</evidence>
<gene>
    <name evidence="1" type="ORF">LEP1GSC038_3184</name>
</gene>
<dbReference type="Proteomes" id="UP000012101">
    <property type="component" value="Unassembled WGS sequence"/>
</dbReference>